<evidence type="ECO:0000313" key="2">
    <source>
        <dbReference type="Proteomes" id="UP000484988"/>
    </source>
</evidence>
<proteinExistence type="predicted"/>
<dbReference type="EMBL" id="BLLG01000021">
    <property type="protein sequence ID" value="GFH38911.1"/>
    <property type="molecule type" value="Genomic_DNA"/>
</dbReference>
<reference evidence="1 2" key="1">
    <citation type="submission" date="2020-02" db="EMBL/GenBank/DDBJ databases">
        <title>Whole Genome Shotgun Sequence of Streptomyces sp. strain CWH03.</title>
        <authorList>
            <person name="Dohra H."/>
            <person name="Kodani S."/>
            <person name="Yamamura H."/>
        </authorList>
    </citation>
    <scope>NUCLEOTIDE SEQUENCE [LARGE SCALE GENOMIC DNA]</scope>
    <source>
        <strain evidence="1 2">CWH03</strain>
    </source>
</reference>
<dbReference type="AlphaFoldDB" id="A0A6A0B2Y8"/>
<comment type="caution">
    <text evidence="1">The sequence shown here is derived from an EMBL/GenBank/DDBJ whole genome shotgun (WGS) entry which is preliminary data.</text>
</comment>
<name>A0A6A0B2Y8_9ACTN</name>
<keyword evidence="2" id="KW-1185">Reference proteome</keyword>
<accession>A0A6A0B2Y8</accession>
<sequence>MALDPLAAVADLEARGLTVEASETALVETYLDVASTAVREAAGVPISQTTSTITLEGEEGQRLTLPGLPVVSVASVELDGEPLTDWRLRTGRLWRAAGWTACDGPSEVEVTYTHGMAVVPADIVDLVCRMVAAALKSARAEEDGTGIAADRVVTSERLGDWAVTYASDGRLTEMDLPQHWRERLAARFGGGVSSLRSR</sequence>
<gene>
    <name evidence="1" type="ORF">SCWH03_51740</name>
</gene>
<evidence type="ECO:0000313" key="1">
    <source>
        <dbReference type="EMBL" id="GFH38911.1"/>
    </source>
</evidence>
<protein>
    <submittedName>
        <fullName evidence="1">Uncharacterized protein</fullName>
    </submittedName>
</protein>
<organism evidence="1 2">
    <name type="scientific">Streptomyces pacificus</name>
    <dbReference type="NCBI Taxonomy" id="2705029"/>
    <lineage>
        <taxon>Bacteria</taxon>
        <taxon>Bacillati</taxon>
        <taxon>Actinomycetota</taxon>
        <taxon>Actinomycetes</taxon>
        <taxon>Kitasatosporales</taxon>
        <taxon>Streptomycetaceae</taxon>
        <taxon>Streptomyces</taxon>
    </lineage>
</organism>
<dbReference type="Proteomes" id="UP000484988">
    <property type="component" value="Unassembled WGS sequence"/>
</dbReference>
<dbReference type="RefSeq" id="WP_173266582.1">
    <property type="nucleotide sequence ID" value="NZ_BLLG01000021.1"/>
</dbReference>